<dbReference type="Proteomes" id="UP001175211">
    <property type="component" value="Unassembled WGS sequence"/>
</dbReference>
<reference evidence="2" key="1">
    <citation type="submission" date="2023-06" db="EMBL/GenBank/DDBJ databases">
        <authorList>
            <consortium name="Lawrence Berkeley National Laboratory"/>
            <person name="Ahrendt S."/>
            <person name="Sahu N."/>
            <person name="Indic B."/>
            <person name="Wong-Bajracharya J."/>
            <person name="Merenyi Z."/>
            <person name="Ke H.-M."/>
            <person name="Monk M."/>
            <person name="Kocsube S."/>
            <person name="Drula E."/>
            <person name="Lipzen A."/>
            <person name="Balint B."/>
            <person name="Henrissat B."/>
            <person name="Andreopoulos B."/>
            <person name="Martin F.M."/>
            <person name="Harder C.B."/>
            <person name="Rigling D."/>
            <person name="Ford K.L."/>
            <person name="Foster G.D."/>
            <person name="Pangilinan J."/>
            <person name="Papanicolaou A."/>
            <person name="Barry K."/>
            <person name="LaButti K."/>
            <person name="Viragh M."/>
            <person name="Koriabine M."/>
            <person name="Yan M."/>
            <person name="Riley R."/>
            <person name="Champramary S."/>
            <person name="Plett K.L."/>
            <person name="Tsai I.J."/>
            <person name="Slot J."/>
            <person name="Sipos G."/>
            <person name="Plett J."/>
            <person name="Nagy L.G."/>
            <person name="Grigoriev I.V."/>
        </authorList>
    </citation>
    <scope>NUCLEOTIDE SEQUENCE</scope>
    <source>
        <strain evidence="2">CCBAS 213</strain>
    </source>
</reference>
<keyword evidence="3" id="KW-1185">Reference proteome</keyword>
<gene>
    <name evidence="2" type="ORF">EV420DRAFT_1757822</name>
</gene>
<dbReference type="RefSeq" id="XP_060340052.1">
    <property type="nucleotide sequence ID" value="XM_060480523.1"/>
</dbReference>
<accession>A0AA39NQZ7</accession>
<dbReference type="GeneID" id="85364071"/>
<name>A0AA39NQZ7_ARMTA</name>
<protein>
    <recommendedName>
        <fullName evidence="4">F-box domain-containing protein</fullName>
    </recommendedName>
</protein>
<comment type="caution">
    <text evidence="2">The sequence shown here is derived from an EMBL/GenBank/DDBJ whole genome shotgun (WGS) entry which is preliminary data.</text>
</comment>
<proteinExistence type="predicted"/>
<dbReference type="EMBL" id="JAUEPS010000001">
    <property type="protein sequence ID" value="KAK0470259.1"/>
    <property type="molecule type" value="Genomic_DNA"/>
</dbReference>
<sequence>MSPPDIPTDVIYEILLQYGVRNLSFLWLNCRPVSRNFKDAVERVFVTKHLRKTWLRVDTGEHDAGVVELQFYSLDPDDSSRAIFESYECQESLEWALRHASSLEHPNVIIQVRHAANDTMLPDLRYHFDPAEDVEFEVSFDWKGMYSHFFREREEVQRRLDERYRSVSAEAARGSFLSAFTSFRRMALGVDYSRISRAVRAERTRRNVLESEGREVSGDDRLGFEKLERKKDLVAMEDPYSDEGGAGEDEDGVDGEEDEDEDSEADESLEEDDEDENGDDCDSNDFD</sequence>
<feature type="compositionally biased region" description="Acidic residues" evidence="1">
    <location>
        <begin position="239"/>
        <end position="287"/>
    </location>
</feature>
<evidence type="ECO:0000313" key="2">
    <source>
        <dbReference type="EMBL" id="KAK0470259.1"/>
    </source>
</evidence>
<dbReference type="AlphaFoldDB" id="A0AA39NQZ7"/>
<organism evidence="2 3">
    <name type="scientific">Armillaria tabescens</name>
    <name type="common">Ringless honey mushroom</name>
    <name type="synonym">Agaricus tabescens</name>
    <dbReference type="NCBI Taxonomy" id="1929756"/>
    <lineage>
        <taxon>Eukaryota</taxon>
        <taxon>Fungi</taxon>
        <taxon>Dikarya</taxon>
        <taxon>Basidiomycota</taxon>
        <taxon>Agaricomycotina</taxon>
        <taxon>Agaricomycetes</taxon>
        <taxon>Agaricomycetidae</taxon>
        <taxon>Agaricales</taxon>
        <taxon>Marasmiineae</taxon>
        <taxon>Physalacriaceae</taxon>
        <taxon>Desarmillaria</taxon>
    </lineage>
</organism>
<evidence type="ECO:0008006" key="4">
    <source>
        <dbReference type="Google" id="ProtNLM"/>
    </source>
</evidence>
<evidence type="ECO:0000313" key="3">
    <source>
        <dbReference type="Proteomes" id="UP001175211"/>
    </source>
</evidence>
<feature type="region of interest" description="Disordered" evidence="1">
    <location>
        <begin position="233"/>
        <end position="287"/>
    </location>
</feature>
<evidence type="ECO:0000256" key="1">
    <source>
        <dbReference type="SAM" id="MobiDB-lite"/>
    </source>
</evidence>